<dbReference type="Proteomes" id="UP000198211">
    <property type="component" value="Unassembled WGS sequence"/>
</dbReference>
<evidence type="ECO:0000313" key="2">
    <source>
        <dbReference type="Proteomes" id="UP000198211"/>
    </source>
</evidence>
<dbReference type="AlphaFoldDB" id="A0A225UDD6"/>
<keyword evidence="2" id="KW-1185">Reference proteome</keyword>
<comment type="caution">
    <text evidence="1">The sequence shown here is derived from an EMBL/GenBank/DDBJ whole genome shotgun (WGS) entry which is preliminary data.</text>
</comment>
<evidence type="ECO:0000313" key="1">
    <source>
        <dbReference type="EMBL" id="OWY90930.1"/>
    </source>
</evidence>
<proteinExistence type="predicted"/>
<name>A0A225UDD6_9STRA</name>
<sequence>MYKTTGAISVESCLSRIQVCVRRSDVELFMSVLSKQSFAVSTLDVHRSTSSSLRNLPTSTVISRWDMMEAVQMEPTFSDGVQSLQTVQKSMKVCSNTYTHDGLTPQVGELDEDKTTDASQQATQFVHAIFATQQTSQRVGATHMRATEEAAQSEGANKYDLDGTNTVHIQSHRRVLYASMRRR</sequence>
<dbReference type="EMBL" id="NBNE01021506">
    <property type="protein sequence ID" value="OWY90930.1"/>
    <property type="molecule type" value="Genomic_DNA"/>
</dbReference>
<reference evidence="2" key="1">
    <citation type="submission" date="2017-03" db="EMBL/GenBank/DDBJ databases">
        <title>Phytopthora megakarya and P. palmivora, two closely related causual agents of cacao black pod achieved similar genome size and gene model numbers by different mechanisms.</title>
        <authorList>
            <person name="Ali S."/>
            <person name="Shao J."/>
            <person name="Larry D.J."/>
            <person name="Kronmiller B."/>
            <person name="Shen D."/>
            <person name="Strem M.D."/>
            <person name="Melnick R.L."/>
            <person name="Guiltinan M.J."/>
            <person name="Tyler B.M."/>
            <person name="Meinhardt L.W."/>
            <person name="Bailey B.A."/>
        </authorList>
    </citation>
    <scope>NUCLEOTIDE SEQUENCE [LARGE SCALE GENOMIC DNA]</scope>
    <source>
        <strain evidence="2">zdho120</strain>
    </source>
</reference>
<accession>A0A225UDD6</accession>
<gene>
    <name evidence="1" type="ORF">PHMEG_00040706</name>
</gene>
<protein>
    <submittedName>
        <fullName evidence="1">Uncharacterized protein</fullName>
    </submittedName>
</protein>
<organism evidence="1 2">
    <name type="scientific">Phytophthora megakarya</name>
    <dbReference type="NCBI Taxonomy" id="4795"/>
    <lineage>
        <taxon>Eukaryota</taxon>
        <taxon>Sar</taxon>
        <taxon>Stramenopiles</taxon>
        <taxon>Oomycota</taxon>
        <taxon>Peronosporomycetes</taxon>
        <taxon>Peronosporales</taxon>
        <taxon>Peronosporaceae</taxon>
        <taxon>Phytophthora</taxon>
    </lineage>
</organism>